<dbReference type="Proteomes" id="UP000811899">
    <property type="component" value="Unassembled WGS sequence"/>
</dbReference>
<comment type="caution">
    <text evidence="3">The sequence shown here is derived from an EMBL/GenBank/DDBJ whole genome shotgun (WGS) entry which is preliminary data.</text>
</comment>
<gene>
    <name evidence="3" type="ORF">KI809_11810</name>
</gene>
<evidence type="ECO:0000256" key="1">
    <source>
        <dbReference type="SAM" id="SignalP"/>
    </source>
</evidence>
<dbReference type="Gene3D" id="1.10.760.10">
    <property type="entry name" value="Cytochrome c-like domain"/>
    <property type="match status" value="1"/>
</dbReference>
<feature type="domain" description="Quinohemoprotein amine dehydrogenase alpha subunit haem binding" evidence="2">
    <location>
        <begin position="29"/>
        <end position="86"/>
    </location>
</feature>
<keyword evidence="1" id="KW-0732">Signal</keyword>
<dbReference type="SUPFAM" id="SSF46626">
    <property type="entry name" value="Cytochrome c"/>
    <property type="match status" value="1"/>
</dbReference>
<evidence type="ECO:0000313" key="3">
    <source>
        <dbReference type="EMBL" id="MBT0664981.1"/>
    </source>
</evidence>
<accession>A0AAW4L1X1</accession>
<dbReference type="Pfam" id="PF09098">
    <property type="entry name" value="Dehyd-heme_bind"/>
    <property type="match status" value="1"/>
</dbReference>
<dbReference type="InterPro" id="IPR015182">
    <property type="entry name" value="QH-AmDH_asu_heme-bd_dom"/>
</dbReference>
<dbReference type="InterPro" id="IPR036909">
    <property type="entry name" value="Cyt_c-like_dom_sf"/>
</dbReference>
<evidence type="ECO:0000313" key="4">
    <source>
        <dbReference type="Proteomes" id="UP000811899"/>
    </source>
</evidence>
<protein>
    <recommendedName>
        <fullName evidence="2">Quinohemoprotein amine dehydrogenase alpha subunit haem binding domain-containing protein</fullName>
    </recommendedName>
</protein>
<proteinExistence type="predicted"/>
<organism evidence="3 4">
    <name type="scientific">Geoanaerobacter pelophilus</name>
    <dbReference type="NCBI Taxonomy" id="60036"/>
    <lineage>
        <taxon>Bacteria</taxon>
        <taxon>Pseudomonadati</taxon>
        <taxon>Thermodesulfobacteriota</taxon>
        <taxon>Desulfuromonadia</taxon>
        <taxon>Geobacterales</taxon>
        <taxon>Geobacteraceae</taxon>
        <taxon>Geoanaerobacter</taxon>
    </lineage>
</organism>
<sequence length="89" mass="9295">MKKGLLAVLVASIGFAGVSVAAEKAGAVNGADLLEKRCATCHPSAKVKGAKKSLAQWETTVTTMMSRGAKLNAAEKKALVEYLSKTYKP</sequence>
<keyword evidence="4" id="KW-1185">Reference proteome</keyword>
<dbReference type="GO" id="GO:0020037">
    <property type="term" value="F:heme binding"/>
    <property type="evidence" value="ECO:0007669"/>
    <property type="project" value="InterPro"/>
</dbReference>
<name>A0AAW4L1X1_9BACT</name>
<feature type="chain" id="PRO_5043554322" description="Quinohemoprotein amine dehydrogenase alpha subunit haem binding domain-containing protein" evidence="1">
    <location>
        <begin position="22"/>
        <end position="89"/>
    </location>
</feature>
<dbReference type="GO" id="GO:0009055">
    <property type="term" value="F:electron transfer activity"/>
    <property type="evidence" value="ECO:0007669"/>
    <property type="project" value="InterPro"/>
</dbReference>
<evidence type="ECO:0000259" key="2">
    <source>
        <dbReference type="Pfam" id="PF09098"/>
    </source>
</evidence>
<reference evidence="3 4" key="1">
    <citation type="submission" date="2021-05" db="EMBL/GenBank/DDBJ databases">
        <title>The draft genome of Geobacter pelophilus DSM 12255.</title>
        <authorList>
            <person name="Xu Z."/>
            <person name="Masuda Y."/>
            <person name="Itoh H."/>
            <person name="Senoo K."/>
        </authorList>
    </citation>
    <scope>NUCLEOTIDE SEQUENCE [LARGE SCALE GENOMIC DNA]</scope>
    <source>
        <strain evidence="3 4">DSM 12255</strain>
    </source>
</reference>
<dbReference type="RefSeq" id="WP_214171750.1">
    <property type="nucleotide sequence ID" value="NZ_JAHCVJ010000004.1"/>
</dbReference>
<dbReference type="AlphaFoldDB" id="A0AAW4L1X1"/>
<dbReference type="EMBL" id="JAHCVJ010000004">
    <property type="protein sequence ID" value="MBT0664981.1"/>
    <property type="molecule type" value="Genomic_DNA"/>
</dbReference>
<feature type="signal peptide" evidence="1">
    <location>
        <begin position="1"/>
        <end position="21"/>
    </location>
</feature>